<dbReference type="SUPFAM" id="SSF51366">
    <property type="entry name" value="Ribulose-phoshate binding barrel"/>
    <property type="match status" value="1"/>
</dbReference>
<protein>
    <recommendedName>
        <fullName evidence="5 10">N-(5'-phosphoribosyl)anthranilate isomerase</fullName>
        <shortName evidence="10">PRAI</shortName>
        <ecNumber evidence="4 10">5.3.1.24</ecNumber>
    </recommendedName>
</protein>
<organism evidence="12 13">
    <name type="scientific">Neptunomonas qingdaonensis</name>
    <dbReference type="NCBI Taxonomy" id="1045558"/>
    <lineage>
        <taxon>Bacteria</taxon>
        <taxon>Pseudomonadati</taxon>
        <taxon>Pseudomonadota</taxon>
        <taxon>Gammaproteobacteria</taxon>
        <taxon>Oceanospirillales</taxon>
        <taxon>Oceanospirillaceae</taxon>
        <taxon>Neptunomonas</taxon>
    </lineage>
</organism>
<keyword evidence="6 10" id="KW-0028">Amino-acid biosynthesis</keyword>
<evidence type="ECO:0000256" key="7">
    <source>
        <dbReference type="ARBA" id="ARBA00022822"/>
    </source>
</evidence>
<dbReference type="RefSeq" id="WP_090729672.1">
    <property type="nucleotide sequence ID" value="NZ_FOOU01000014.1"/>
</dbReference>
<dbReference type="UniPathway" id="UPA00035">
    <property type="reaction ID" value="UER00042"/>
</dbReference>
<keyword evidence="8 10" id="KW-0057">Aromatic amino acid biosynthesis</keyword>
<name>A0A1I2UX41_9GAMM</name>
<dbReference type="GO" id="GO:0000162">
    <property type="term" value="P:L-tryptophan biosynthetic process"/>
    <property type="evidence" value="ECO:0007669"/>
    <property type="project" value="UniProtKB-UniRule"/>
</dbReference>
<dbReference type="OrthoDB" id="9796196at2"/>
<evidence type="ECO:0000256" key="10">
    <source>
        <dbReference type="HAMAP-Rule" id="MF_00135"/>
    </source>
</evidence>
<evidence type="ECO:0000256" key="6">
    <source>
        <dbReference type="ARBA" id="ARBA00022605"/>
    </source>
</evidence>
<proteinExistence type="inferred from homology"/>
<evidence type="ECO:0000256" key="5">
    <source>
        <dbReference type="ARBA" id="ARBA00022272"/>
    </source>
</evidence>
<sequence>MAVRVKICGITRSLDAHLAVRAGAHSLGFVFYEPSPRYVEPAVAAEIISGLSPFITSTALFVDADPDVVRDIILLTKVDLLQFHGNESPEYCEQFGRPYIKALRMKPDMDLIQQVGCYSSARGILLDAYKPGVPGGTGESFEWSRIPVSMRSSIVLAGGLSAENVAQAIEQVAPYAVDVSGGVEASAGLKDANKIKCFFEEVARANNN</sequence>
<evidence type="ECO:0000256" key="4">
    <source>
        <dbReference type="ARBA" id="ARBA00012572"/>
    </source>
</evidence>
<evidence type="ECO:0000256" key="2">
    <source>
        <dbReference type="ARBA" id="ARBA00004664"/>
    </source>
</evidence>
<dbReference type="EC" id="5.3.1.24" evidence="4 10"/>
<comment type="catalytic activity">
    <reaction evidence="1 10">
        <text>N-(5-phospho-beta-D-ribosyl)anthranilate = 1-(2-carboxyphenylamino)-1-deoxy-D-ribulose 5-phosphate</text>
        <dbReference type="Rhea" id="RHEA:21540"/>
        <dbReference type="ChEBI" id="CHEBI:18277"/>
        <dbReference type="ChEBI" id="CHEBI:58613"/>
        <dbReference type="EC" id="5.3.1.24"/>
    </reaction>
</comment>
<dbReference type="CDD" id="cd00405">
    <property type="entry name" value="PRAI"/>
    <property type="match status" value="1"/>
</dbReference>
<dbReference type="Gene3D" id="3.20.20.70">
    <property type="entry name" value="Aldolase class I"/>
    <property type="match status" value="1"/>
</dbReference>
<evidence type="ECO:0000313" key="12">
    <source>
        <dbReference type="EMBL" id="SFG81698.1"/>
    </source>
</evidence>
<feature type="domain" description="N-(5'phosphoribosyl) anthranilate isomerase (PRAI)" evidence="11">
    <location>
        <begin position="5"/>
        <end position="200"/>
    </location>
</feature>
<evidence type="ECO:0000256" key="9">
    <source>
        <dbReference type="ARBA" id="ARBA00023235"/>
    </source>
</evidence>
<dbReference type="Pfam" id="PF00697">
    <property type="entry name" value="PRAI"/>
    <property type="match status" value="1"/>
</dbReference>
<comment type="pathway">
    <text evidence="2 10">Amino-acid biosynthesis; L-tryptophan biosynthesis; L-tryptophan from chorismate: step 3/5.</text>
</comment>
<evidence type="ECO:0000256" key="8">
    <source>
        <dbReference type="ARBA" id="ARBA00023141"/>
    </source>
</evidence>
<evidence type="ECO:0000313" key="13">
    <source>
        <dbReference type="Proteomes" id="UP000198623"/>
    </source>
</evidence>
<keyword evidence="13" id="KW-1185">Reference proteome</keyword>
<dbReference type="InterPro" id="IPR011060">
    <property type="entry name" value="RibuloseP-bd_barrel"/>
</dbReference>
<comment type="similarity">
    <text evidence="3 10">Belongs to the TrpF family.</text>
</comment>
<evidence type="ECO:0000256" key="1">
    <source>
        <dbReference type="ARBA" id="ARBA00001164"/>
    </source>
</evidence>
<dbReference type="InterPro" id="IPR044643">
    <property type="entry name" value="TrpF_fam"/>
</dbReference>
<dbReference type="PANTHER" id="PTHR42894">
    <property type="entry name" value="N-(5'-PHOSPHORIBOSYL)ANTHRANILATE ISOMERASE"/>
    <property type="match status" value="1"/>
</dbReference>
<gene>
    <name evidence="10" type="primary">trpF</name>
    <name evidence="12" type="ORF">SAMN05216175_11493</name>
</gene>
<dbReference type="NCBIfam" id="NF002298">
    <property type="entry name" value="PRK01222.1-4"/>
    <property type="match status" value="1"/>
</dbReference>
<dbReference type="GO" id="GO:0004640">
    <property type="term" value="F:phosphoribosylanthranilate isomerase activity"/>
    <property type="evidence" value="ECO:0007669"/>
    <property type="project" value="UniProtKB-UniRule"/>
</dbReference>
<dbReference type="PANTHER" id="PTHR42894:SF1">
    <property type="entry name" value="N-(5'-PHOSPHORIBOSYL)ANTHRANILATE ISOMERASE"/>
    <property type="match status" value="1"/>
</dbReference>
<dbReference type="Proteomes" id="UP000198623">
    <property type="component" value="Unassembled WGS sequence"/>
</dbReference>
<dbReference type="FunFam" id="3.20.20.70:FF:000075">
    <property type="entry name" value="Tryptophan biosynthesis protein TRP1"/>
    <property type="match status" value="1"/>
</dbReference>
<reference evidence="13" key="1">
    <citation type="submission" date="2016-10" db="EMBL/GenBank/DDBJ databases">
        <authorList>
            <person name="Varghese N."/>
            <person name="Submissions S."/>
        </authorList>
    </citation>
    <scope>NUCLEOTIDE SEQUENCE [LARGE SCALE GENOMIC DNA]</scope>
    <source>
        <strain evidence="13">CGMCC 1.10971</strain>
    </source>
</reference>
<evidence type="ECO:0000259" key="11">
    <source>
        <dbReference type="Pfam" id="PF00697"/>
    </source>
</evidence>
<dbReference type="AlphaFoldDB" id="A0A1I2UX41"/>
<keyword evidence="9 10" id="KW-0413">Isomerase</keyword>
<dbReference type="HAMAP" id="MF_00135">
    <property type="entry name" value="PRAI"/>
    <property type="match status" value="1"/>
</dbReference>
<keyword evidence="7 10" id="KW-0822">Tryptophan biosynthesis</keyword>
<evidence type="ECO:0000256" key="3">
    <source>
        <dbReference type="ARBA" id="ARBA00007571"/>
    </source>
</evidence>
<dbReference type="STRING" id="1045558.SAMN05216175_11493"/>
<dbReference type="InterPro" id="IPR013785">
    <property type="entry name" value="Aldolase_TIM"/>
</dbReference>
<accession>A0A1I2UX41</accession>
<dbReference type="InterPro" id="IPR001240">
    <property type="entry name" value="PRAI_dom"/>
</dbReference>
<dbReference type="EMBL" id="FOOU01000014">
    <property type="protein sequence ID" value="SFG81698.1"/>
    <property type="molecule type" value="Genomic_DNA"/>
</dbReference>